<sequence length="132" mass="14907">MADGPTVFLDTVTEDGDNPGQQWETQNTAKIWQEANQTFVFLTRADINQGSDRGVNRYNPRESNSLYGRHIAANPNVREELDYLDKSKITMLIMMEFSSTAGRSVTPMKRLIIEVPIGQRPSTYRYGDTTTG</sequence>
<dbReference type="EMBL" id="VCAU01000228">
    <property type="protein sequence ID" value="KAF9882731.1"/>
    <property type="molecule type" value="Genomic_DNA"/>
</dbReference>
<reference evidence="1" key="1">
    <citation type="journal article" date="2019" name="Beilstein J. Org. Chem.">
        <title>Nanangenines: drimane sesquiterpenoids as the dominant metabolite cohort of a novel Australian fungus, Aspergillus nanangensis.</title>
        <authorList>
            <person name="Lacey H.J."/>
            <person name="Gilchrist C.L.M."/>
            <person name="Crombie A."/>
            <person name="Kalaitzis J.A."/>
            <person name="Vuong D."/>
            <person name="Rutledge P.J."/>
            <person name="Turner P."/>
            <person name="Pitt J.I."/>
            <person name="Lacey E."/>
            <person name="Chooi Y.H."/>
            <person name="Piggott A.M."/>
        </authorList>
    </citation>
    <scope>NUCLEOTIDE SEQUENCE</scope>
    <source>
        <strain evidence="1">MST-FP2251</strain>
    </source>
</reference>
<evidence type="ECO:0000313" key="2">
    <source>
        <dbReference type="Proteomes" id="UP001194746"/>
    </source>
</evidence>
<name>A0AAD4GMW3_ASPNN</name>
<accession>A0AAD4GMW3</accession>
<evidence type="ECO:0000313" key="1">
    <source>
        <dbReference type="EMBL" id="KAF9882731.1"/>
    </source>
</evidence>
<comment type="caution">
    <text evidence="1">The sequence shown here is derived from an EMBL/GenBank/DDBJ whole genome shotgun (WGS) entry which is preliminary data.</text>
</comment>
<keyword evidence="2" id="KW-1185">Reference proteome</keyword>
<dbReference type="Proteomes" id="UP001194746">
    <property type="component" value="Unassembled WGS sequence"/>
</dbReference>
<proteinExistence type="predicted"/>
<gene>
    <name evidence="1" type="ORF">FE257_005335</name>
</gene>
<dbReference type="AlphaFoldDB" id="A0AAD4GMW3"/>
<organism evidence="1 2">
    <name type="scientific">Aspergillus nanangensis</name>
    <dbReference type="NCBI Taxonomy" id="2582783"/>
    <lineage>
        <taxon>Eukaryota</taxon>
        <taxon>Fungi</taxon>
        <taxon>Dikarya</taxon>
        <taxon>Ascomycota</taxon>
        <taxon>Pezizomycotina</taxon>
        <taxon>Eurotiomycetes</taxon>
        <taxon>Eurotiomycetidae</taxon>
        <taxon>Eurotiales</taxon>
        <taxon>Aspergillaceae</taxon>
        <taxon>Aspergillus</taxon>
        <taxon>Aspergillus subgen. Circumdati</taxon>
    </lineage>
</organism>
<protein>
    <submittedName>
        <fullName evidence="1">Uncharacterized protein</fullName>
    </submittedName>
</protein>
<reference evidence="1" key="2">
    <citation type="submission" date="2020-02" db="EMBL/GenBank/DDBJ databases">
        <authorList>
            <person name="Gilchrist C.L.M."/>
            <person name="Chooi Y.-H."/>
        </authorList>
    </citation>
    <scope>NUCLEOTIDE SEQUENCE</scope>
    <source>
        <strain evidence="1">MST-FP2251</strain>
    </source>
</reference>